<sequence>MSDSDRIPVLKGKGLITKSPFKRPKHEKLNAALPVNLSDEKQDWIARWIQNTNKALESDMGSLPNIREP</sequence>
<keyword evidence="2" id="KW-1185">Reference proteome</keyword>
<comment type="caution">
    <text evidence="1">The sequence shown here is derived from an EMBL/GenBank/DDBJ whole genome shotgun (WGS) entry which is preliminary data.</text>
</comment>
<name>A0ABQ9FKW6_TEGGR</name>
<reference evidence="1 2" key="1">
    <citation type="submission" date="2022-12" db="EMBL/GenBank/DDBJ databases">
        <title>Chromosome-level genome of Tegillarca granosa.</title>
        <authorList>
            <person name="Kim J."/>
        </authorList>
    </citation>
    <scope>NUCLEOTIDE SEQUENCE [LARGE SCALE GENOMIC DNA]</scope>
    <source>
        <strain evidence="1">Teg-2019</strain>
        <tissue evidence="1">Adductor muscle</tissue>
    </source>
</reference>
<proteinExistence type="predicted"/>
<evidence type="ECO:0000313" key="1">
    <source>
        <dbReference type="EMBL" id="KAJ8316796.1"/>
    </source>
</evidence>
<dbReference type="Proteomes" id="UP001217089">
    <property type="component" value="Unassembled WGS sequence"/>
</dbReference>
<accession>A0ABQ9FKW6</accession>
<gene>
    <name evidence="1" type="ORF">KUTeg_004700</name>
</gene>
<evidence type="ECO:0000313" key="2">
    <source>
        <dbReference type="Proteomes" id="UP001217089"/>
    </source>
</evidence>
<protein>
    <submittedName>
        <fullName evidence="1">Uncharacterized protein</fullName>
    </submittedName>
</protein>
<organism evidence="1 2">
    <name type="scientific">Tegillarca granosa</name>
    <name type="common">Malaysian cockle</name>
    <name type="synonym">Anadara granosa</name>
    <dbReference type="NCBI Taxonomy" id="220873"/>
    <lineage>
        <taxon>Eukaryota</taxon>
        <taxon>Metazoa</taxon>
        <taxon>Spiralia</taxon>
        <taxon>Lophotrochozoa</taxon>
        <taxon>Mollusca</taxon>
        <taxon>Bivalvia</taxon>
        <taxon>Autobranchia</taxon>
        <taxon>Pteriomorphia</taxon>
        <taxon>Arcoida</taxon>
        <taxon>Arcoidea</taxon>
        <taxon>Arcidae</taxon>
        <taxon>Tegillarca</taxon>
    </lineage>
</organism>
<dbReference type="EMBL" id="JARBDR010000246">
    <property type="protein sequence ID" value="KAJ8316796.1"/>
    <property type="molecule type" value="Genomic_DNA"/>
</dbReference>